<protein>
    <submittedName>
        <fullName evidence="1">Uncharacterized protein</fullName>
    </submittedName>
</protein>
<name>F4RMW7_MELLP</name>
<dbReference type="GeneID" id="18923012"/>
<evidence type="ECO:0000313" key="1">
    <source>
        <dbReference type="EMBL" id="EGG06186.1"/>
    </source>
</evidence>
<dbReference type="HOGENOM" id="CLU_1441346_0_0_1"/>
<dbReference type="RefSeq" id="XP_007410424.1">
    <property type="nucleotide sequence ID" value="XM_007410362.1"/>
</dbReference>
<proteinExistence type="predicted"/>
<dbReference type="InParanoid" id="F4RMW7"/>
<organism evidence="2">
    <name type="scientific">Melampsora larici-populina (strain 98AG31 / pathotype 3-4-7)</name>
    <name type="common">Poplar leaf rust fungus</name>
    <dbReference type="NCBI Taxonomy" id="747676"/>
    <lineage>
        <taxon>Eukaryota</taxon>
        <taxon>Fungi</taxon>
        <taxon>Dikarya</taxon>
        <taxon>Basidiomycota</taxon>
        <taxon>Pucciniomycotina</taxon>
        <taxon>Pucciniomycetes</taxon>
        <taxon>Pucciniales</taxon>
        <taxon>Melampsoraceae</taxon>
        <taxon>Melampsora</taxon>
    </lineage>
</organism>
<keyword evidence="2" id="KW-1185">Reference proteome</keyword>
<dbReference type="AlphaFoldDB" id="F4RMW7"/>
<sequence>MFMDQSPYNWHQYNLLKDTSSFKVNKTLVVVGFHCGRIMSDCGYASDQWANGSQSYCRTPSPGRQNIWSSNHLKPLQDVEDIMPDVQRLDLDKKIDSEVYDSWLDSVCKGIERLTNKADYLLQPPPVLGSIQDVIDDQCAYAILKQSVDPCHFIDHLRTVAMWHIINSLATISNVIMSLLIQIKGPFL</sequence>
<evidence type="ECO:0000313" key="2">
    <source>
        <dbReference type="Proteomes" id="UP000001072"/>
    </source>
</evidence>
<gene>
    <name evidence="1" type="ORF">MELLADRAFT_106864</name>
</gene>
<dbReference type="Proteomes" id="UP000001072">
    <property type="component" value="Unassembled WGS sequence"/>
</dbReference>
<dbReference type="KEGG" id="mlr:MELLADRAFT_106864"/>
<reference evidence="2" key="1">
    <citation type="journal article" date="2011" name="Proc. Natl. Acad. Sci. U.S.A.">
        <title>Obligate biotrophy features unraveled by the genomic analysis of rust fungi.</title>
        <authorList>
            <person name="Duplessis S."/>
            <person name="Cuomo C.A."/>
            <person name="Lin Y.-C."/>
            <person name="Aerts A."/>
            <person name="Tisserant E."/>
            <person name="Veneault-Fourrey C."/>
            <person name="Joly D.L."/>
            <person name="Hacquard S."/>
            <person name="Amselem J."/>
            <person name="Cantarel B.L."/>
            <person name="Chiu R."/>
            <person name="Coutinho P.M."/>
            <person name="Feau N."/>
            <person name="Field M."/>
            <person name="Frey P."/>
            <person name="Gelhaye E."/>
            <person name="Goldberg J."/>
            <person name="Grabherr M.G."/>
            <person name="Kodira C.D."/>
            <person name="Kohler A."/>
            <person name="Kuees U."/>
            <person name="Lindquist E.A."/>
            <person name="Lucas S.M."/>
            <person name="Mago R."/>
            <person name="Mauceli E."/>
            <person name="Morin E."/>
            <person name="Murat C."/>
            <person name="Pangilinan J.L."/>
            <person name="Park R."/>
            <person name="Pearson M."/>
            <person name="Quesneville H."/>
            <person name="Rouhier N."/>
            <person name="Sakthikumar S."/>
            <person name="Salamov A.A."/>
            <person name="Schmutz J."/>
            <person name="Selles B."/>
            <person name="Shapiro H."/>
            <person name="Tanguay P."/>
            <person name="Tuskan G.A."/>
            <person name="Henrissat B."/>
            <person name="Van de Peer Y."/>
            <person name="Rouze P."/>
            <person name="Ellis J.G."/>
            <person name="Dodds P.N."/>
            <person name="Schein J.E."/>
            <person name="Zhong S."/>
            <person name="Hamelin R.C."/>
            <person name="Grigoriev I.V."/>
            <person name="Szabo L.J."/>
            <person name="Martin F."/>
        </authorList>
    </citation>
    <scope>NUCLEOTIDE SEQUENCE [LARGE SCALE GENOMIC DNA]</scope>
    <source>
        <strain evidence="2">98AG31 / pathotype 3-4-7</strain>
    </source>
</reference>
<dbReference type="EMBL" id="GL883109">
    <property type="protein sequence ID" value="EGG06186.1"/>
    <property type="molecule type" value="Genomic_DNA"/>
</dbReference>
<dbReference type="VEuPathDB" id="FungiDB:MELLADRAFT_106864"/>
<accession>F4RMW7</accession>